<sequence>MQDSILVKEVRSLYQNYKLQECIAKVEELDQSLSFNSHQLLQLYRGLSYFELGQVNQGIQIFQQLLVEQKQEKDVLIDAIDLIVRINYCIQVYYYNEYLCRKIAPDLKEVYEKFKELNILCGNKDEFQKGVQLYGYGTYLIINRDQDKLEEALQALQESSNLLEDFKQDVLSFLGFSYYYSDKQQQCLKFSLQLYQLNPQYPSISNNVALCYSQLMDFDQAEKYFQEAENLCPNNNFIMSNQAKYYESRKNKEKAKWYYQKCYDVMPRQARACCAYGKFLCKQKEYEEGILKFQEGLDLDPQYINNYIELAYHLASSDIELSKNLILKSIELQPENEQIYMTLGEIQKANNQYLNAIHSYFVCLQLSKNDTYIQYKAHSMLGRCFLEENLYQNSLKHFFKASNYVYKNYDNYNISQVCKIIDESEIELQIYALYLIEQQEQGAVTKFNNFANQVKTLNFKILFYDRLDNLRQVLQLITYQKHVQQYLIYRNEYSHLDFYFD</sequence>
<reference evidence="7" key="1">
    <citation type="journal article" date="2006" name="PLoS Biol.">
        <title>Macronuclear genome sequence of the ciliate Tetrahymena thermophila, a model eukaryote.</title>
        <authorList>
            <person name="Eisen J.A."/>
            <person name="Coyne R.S."/>
            <person name="Wu M."/>
            <person name="Wu D."/>
            <person name="Thiagarajan M."/>
            <person name="Wortman J.R."/>
            <person name="Badger J.H."/>
            <person name="Ren Q."/>
            <person name="Amedeo P."/>
            <person name="Jones K.M."/>
            <person name="Tallon L.J."/>
            <person name="Delcher A.L."/>
            <person name="Salzberg S.L."/>
            <person name="Silva J.C."/>
            <person name="Haas B.J."/>
            <person name="Majoros W.H."/>
            <person name="Farzad M."/>
            <person name="Carlton J.M."/>
            <person name="Smith R.K. Jr."/>
            <person name="Garg J."/>
            <person name="Pearlman R.E."/>
            <person name="Karrer K.M."/>
            <person name="Sun L."/>
            <person name="Manning G."/>
            <person name="Elde N.C."/>
            <person name="Turkewitz A.P."/>
            <person name="Asai D.J."/>
            <person name="Wilkes D.E."/>
            <person name="Wang Y."/>
            <person name="Cai H."/>
            <person name="Collins K."/>
            <person name="Stewart B.A."/>
            <person name="Lee S.R."/>
            <person name="Wilamowska K."/>
            <person name="Weinberg Z."/>
            <person name="Ruzzo W.L."/>
            <person name="Wloga D."/>
            <person name="Gaertig J."/>
            <person name="Frankel J."/>
            <person name="Tsao C.-C."/>
            <person name="Gorovsky M.A."/>
            <person name="Keeling P.J."/>
            <person name="Waller R.F."/>
            <person name="Patron N.J."/>
            <person name="Cherry J.M."/>
            <person name="Stover N.A."/>
            <person name="Krieger C.J."/>
            <person name="del Toro C."/>
            <person name="Ryder H.F."/>
            <person name="Williamson S.C."/>
            <person name="Barbeau R.A."/>
            <person name="Hamilton E.P."/>
            <person name="Orias E."/>
        </authorList>
    </citation>
    <scope>NUCLEOTIDE SEQUENCE [LARGE SCALE GENOMIC DNA]</scope>
    <source>
        <strain evidence="7">SB210</strain>
    </source>
</reference>
<dbReference type="SMART" id="SM00028">
    <property type="entry name" value="TPR"/>
    <property type="match status" value="6"/>
</dbReference>
<feature type="coiled-coil region" evidence="5">
    <location>
        <begin position="139"/>
        <end position="169"/>
    </location>
</feature>
<evidence type="ECO:0000256" key="2">
    <source>
        <dbReference type="ARBA" id="ARBA00022803"/>
    </source>
</evidence>
<gene>
    <name evidence="6" type="ORF">TTHERM_00437750</name>
</gene>
<evidence type="ECO:0000256" key="3">
    <source>
        <dbReference type="ARBA" id="ARBA00023778"/>
    </source>
</evidence>
<dbReference type="InParanoid" id="I7MK46"/>
<feature type="repeat" description="TPR" evidence="4">
    <location>
        <begin position="270"/>
        <end position="303"/>
    </location>
</feature>
<dbReference type="PROSITE" id="PS50005">
    <property type="entry name" value="TPR"/>
    <property type="match status" value="2"/>
</dbReference>
<keyword evidence="1" id="KW-0677">Repeat</keyword>
<evidence type="ECO:0000256" key="5">
    <source>
        <dbReference type="SAM" id="Coils"/>
    </source>
</evidence>
<dbReference type="GO" id="GO:0060271">
    <property type="term" value="P:cilium assembly"/>
    <property type="evidence" value="ECO:0007669"/>
    <property type="project" value="TreeGrafter"/>
</dbReference>
<proteinExistence type="inferred from homology"/>
<dbReference type="GO" id="GO:0036064">
    <property type="term" value="C:ciliary basal body"/>
    <property type="evidence" value="ECO:0007669"/>
    <property type="project" value="TreeGrafter"/>
</dbReference>
<evidence type="ECO:0000256" key="4">
    <source>
        <dbReference type="PROSITE-ProRule" id="PRU00339"/>
    </source>
</evidence>
<dbReference type="GeneID" id="7843614"/>
<dbReference type="Gene3D" id="1.25.40.10">
    <property type="entry name" value="Tetratricopeptide repeat domain"/>
    <property type="match status" value="2"/>
</dbReference>
<dbReference type="Pfam" id="PF13181">
    <property type="entry name" value="TPR_8"/>
    <property type="match status" value="1"/>
</dbReference>
<dbReference type="RefSeq" id="XP_001017771.1">
    <property type="nucleotide sequence ID" value="XM_001017771.1"/>
</dbReference>
<dbReference type="PANTHER" id="PTHR44186:SF1">
    <property type="entry name" value="BARDET-BIEDL SYNDROME 4 PROTEIN"/>
    <property type="match status" value="1"/>
</dbReference>
<accession>I7MK46</accession>
<dbReference type="EMBL" id="GG662663">
    <property type="protein sequence ID" value="EAR97526.1"/>
    <property type="molecule type" value="Genomic_DNA"/>
</dbReference>
<dbReference type="FunCoup" id="I7MK46">
    <property type="interactions" value="9"/>
</dbReference>
<dbReference type="AlphaFoldDB" id="I7MK46"/>
<name>I7MK46_TETTS</name>
<dbReference type="Proteomes" id="UP000009168">
    <property type="component" value="Unassembled WGS sequence"/>
</dbReference>
<organism evidence="6 7">
    <name type="scientific">Tetrahymena thermophila (strain SB210)</name>
    <dbReference type="NCBI Taxonomy" id="312017"/>
    <lineage>
        <taxon>Eukaryota</taxon>
        <taxon>Sar</taxon>
        <taxon>Alveolata</taxon>
        <taxon>Ciliophora</taxon>
        <taxon>Intramacronucleata</taxon>
        <taxon>Oligohymenophorea</taxon>
        <taxon>Hymenostomatida</taxon>
        <taxon>Tetrahymenina</taxon>
        <taxon>Tetrahymenidae</taxon>
        <taxon>Tetrahymena</taxon>
    </lineage>
</organism>
<evidence type="ECO:0000256" key="1">
    <source>
        <dbReference type="ARBA" id="ARBA00022737"/>
    </source>
</evidence>
<dbReference type="SUPFAM" id="SSF48452">
    <property type="entry name" value="TPR-like"/>
    <property type="match status" value="2"/>
</dbReference>
<dbReference type="PANTHER" id="PTHR44186">
    <property type="match status" value="1"/>
</dbReference>
<dbReference type="HOGENOM" id="CLU_042227_0_0_1"/>
<dbReference type="InterPro" id="IPR019734">
    <property type="entry name" value="TPR_rpt"/>
</dbReference>
<protein>
    <submittedName>
        <fullName evidence="6">Tetratricopeptide repeat protein</fullName>
    </submittedName>
</protein>
<dbReference type="KEGG" id="tet:TTHERM_00437750"/>
<comment type="similarity">
    <text evidence="3">Belongs to the BBS4 family.</text>
</comment>
<evidence type="ECO:0000313" key="7">
    <source>
        <dbReference type="Proteomes" id="UP000009168"/>
    </source>
</evidence>
<keyword evidence="5" id="KW-0175">Coiled coil</keyword>
<dbReference type="OrthoDB" id="311870at2759"/>
<keyword evidence="2 4" id="KW-0802">TPR repeat</keyword>
<feature type="repeat" description="TPR" evidence="4">
    <location>
        <begin position="202"/>
        <end position="235"/>
    </location>
</feature>
<dbReference type="InterPro" id="IPR011990">
    <property type="entry name" value="TPR-like_helical_dom_sf"/>
</dbReference>
<dbReference type="GO" id="GO:0061512">
    <property type="term" value="P:protein localization to cilium"/>
    <property type="evidence" value="ECO:0007669"/>
    <property type="project" value="TreeGrafter"/>
</dbReference>
<keyword evidence="7" id="KW-1185">Reference proteome</keyword>
<evidence type="ECO:0000313" key="6">
    <source>
        <dbReference type="EMBL" id="EAR97526.1"/>
    </source>
</evidence>